<dbReference type="EMBL" id="CAJNOT010000055">
    <property type="protein sequence ID" value="CAF0807333.1"/>
    <property type="molecule type" value="Genomic_DNA"/>
</dbReference>
<dbReference type="InterPro" id="IPR013320">
    <property type="entry name" value="ConA-like_dom_sf"/>
</dbReference>
<feature type="compositionally biased region" description="Polar residues" evidence="2">
    <location>
        <begin position="1"/>
        <end position="15"/>
    </location>
</feature>
<dbReference type="Gene3D" id="2.60.120.920">
    <property type="match status" value="1"/>
</dbReference>
<dbReference type="InterPro" id="IPR001870">
    <property type="entry name" value="B30.2/SPRY"/>
</dbReference>
<accession>A0A813SZ08</accession>
<evidence type="ECO:0000313" key="7">
    <source>
        <dbReference type="Proteomes" id="UP000663864"/>
    </source>
</evidence>
<dbReference type="CDD" id="cd12909">
    <property type="entry name" value="SPRY_RanBP9_10"/>
    <property type="match status" value="1"/>
</dbReference>
<dbReference type="EMBL" id="CAJNOO010000017">
    <property type="protein sequence ID" value="CAF0744826.1"/>
    <property type="molecule type" value="Genomic_DNA"/>
</dbReference>
<name>A0A813SZ08_9BILA</name>
<feature type="domain" description="B30.2/SPRY" evidence="3">
    <location>
        <begin position="34"/>
        <end position="221"/>
    </location>
</feature>
<dbReference type="SMART" id="SM00668">
    <property type="entry name" value="CTLH"/>
    <property type="match status" value="1"/>
</dbReference>
<dbReference type="PROSITE" id="PS50896">
    <property type="entry name" value="LISH"/>
    <property type="match status" value="1"/>
</dbReference>
<evidence type="ECO:0000313" key="6">
    <source>
        <dbReference type="EMBL" id="CAF0807333.1"/>
    </source>
</evidence>
<organism evidence="6 7">
    <name type="scientific">Rotaria sordida</name>
    <dbReference type="NCBI Taxonomy" id="392033"/>
    <lineage>
        <taxon>Eukaryota</taxon>
        <taxon>Metazoa</taxon>
        <taxon>Spiralia</taxon>
        <taxon>Gnathifera</taxon>
        <taxon>Rotifera</taxon>
        <taxon>Eurotatoria</taxon>
        <taxon>Bdelloidea</taxon>
        <taxon>Philodinida</taxon>
        <taxon>Philodinidae</taxon>
        <taxon>Rotaria</taxon>
    </lineage>
</organism>
<dbReference type="SMART" id="SM00449">
    <property type="entry name" value="SPRY"/>
    <property type="match status" value="1"/>
</dbReference>
<proteinExistence type="inferred from homology"/>
<dbReference type="Proteomes" id="UP000663864">
    <property type="component" value="Unassembled WGS sequence"/>
</dbReference>
<dbReference type="SUPFAM" id="SSF49899">
    <property type="entry name" value="Concanavalin A-like lectins/glucanases"/>
    <property type="match status" value="1"/>
</dbReference>
<dbReference type="PROSITE" id="PS50897">
    <property type="entry name" value="CTLH"/>
    <property type="match status" value="1"/>
</dbReference>
<dbReference type="PANTHER" id="PTHR12864">
    <property type="entry name" value="RAN BINDING PROTEIN 9-RELATED"/>
    <property type="match status" value="1"/>
</dbReference>
<comment type="similarity">
    <text evidence="1">Belongs to the RANBP9/10 family.</text>
</comment>
<feature type="compositionally biased region" description="Polar residues" evidence="2">
    <location>
        <begin position="510"/>
        <end position="522"/>
    </location>
</feature>
<evidence type="ECO:0000259" key="3">
    <source>
        <dbReference type="PROSITE" id="PS50188"/>
    </source>
</evidence>
<feature type="compositionally biased region" description="Polar residues" evidence="2">
    <location>
        <begin position="412"/>
        <end position="444"/>
    </location>
</feature>
<feature type="domain" description="CTLH" evidence="4">
    <location>
        <begin position="290"/>
        <end position="346"/>
    </location>
</feature>
<gene>
    <name evidence="5" type="ORF">RFH988_LOCUS949</name>
    <name evidence="6" type="ORF">ZHD862_LOCUS2732</name>
</gene>
<dbReference type="InterPro" id="IPR003877">
    <property type="entry name" value="SPRY_dom"/>
</dbReference>
<evidence type="ECO:0000259" key="4">
    <source>
        <dbReference type="PROSITE" id="PS50897"/>
    </source>
</evidence>
<evidence type="ECO:0000313" key="5">
    <source>
        <dbReference type="EMBL" id="CAF0744826.1"/>
    </source>
</evidence>
<feature type="compositionally biased region" description="Polar residues" evidence="2">
    <location>
        <begin position="453"/>
        <end position="475"/>
    </location>
</feature>
<feature type="region of interest" description="Disordered" evidence="2">
    <location>
        <begin position="1"/>
        <end position="32"/>
    </location>
</feature>
<dbReference type="OrthoDB" id="25503at2759"/>
<dbReference type="InterPro" id="IPR006595">
    <property type="entry name" value="CTLH_C"/>
</dbReference>
<protein>
    <submittedName>
        <fullName evidence="6">Uncharacterized protein</fullName>
    </submittedName>
</protein>
<dbReference type="PROSITE" id="PS50188">
    <property type="entry name" value="B302_SPRY"/>
    <property type="match status" value="1"/>
</dbReference>
<dbReference type="InterPro" id="IPR024964">
    <property type="entry name" value="CTLH/CRA"/>
</dbReference>
<feature type="compositionally biased region" description="Low complexity" evidence="2">
    <location>
        <begin position="552"/>
        <end position="563"/>
    </location>
</feature>
<comment type="caution">
    <text evidence="6">The sequence shown here is derived from an EMBL/GenBank/DDBJ whole genome shotgun (WGS) entry which is preliminary data.</text>
</comment>
<dbReference type="InterPro" id="IPR006594">
    <property type="entry name" value="LisH"/>
</dbReference>
<reference evidence="6" key="1">
    <citation type="submission" date="2021-02" db="EMBL/GenBank/DDBJ databases">
        <authorList>
            <person name="Nowell W R."/>
        </authorList>
    </citation>
    <scope>NUCLEOTIDE SEQUENCE</scope>
</reference>
<evidence type="ECO:0000256" key="1">
    <source>
        <dbReference type="ARBA" id="ARBA00006535"/>
    </source>
</evidence>
<dbReference type="FunFam" id="2.60.120.920:FF:000011">
    <property type="entry name" value="RAN binding protein 10"/>
    <property type="match status" value="1"/>
</dbReference>
<dbReference type="Pfam" id="PF00622">
    <property type="entry name" value="SPRY"/>
    <property type="match status" value="1"/>
</dbReference>
<sequence length="723" mass="80111">MTDNTNETIISSRMATRSTTTTTTTNPRTTNTKNGYERLAQLYPHVGDDIHLPTKWNGKDKASTLILQQNDLVVTYKGPGKTHKDAASVRSDHPIPPLTGIYYFEVKILSKGRDGYMGIGLSTGEVNLSRLPGWDKGSYGYHGDDGHSFCSSGSGIVYGPTFTTGDYVGCCVNFLENSCFYTRNGYNLGTSFKDIPTEIYPTVGLQTPHEAIEANFGLNPFKFDIEKYMDEYREKTRRAIIECTLKEGELLHQTQLRRIVSTYLVHYGYCATAEQFNKNAESVYADELNSMRNRQLIQHLILDGRTTDAIDKTRELFPTLLNDKNLLFVLKVRQFIEMVNGTESEIRKTSISCPPSTFSQTTTTTNCPSPTNHLINNKNRSNSPSCSSSLTNKNYSHSTTSPRSSSPITKTNTSLRSRSNSPYTSGRTQTTTISGAQQHSNGTISSSSRRSSANNLNELSQETNNESSLSEIPCQSSESNSHTTTVNSVPSNTNTNVVVNLMDIDDNHQDNNTANGFSNHGTVSHPHPSSSSSSSSTNQISNGHSLLDDDNNNLVVDNNMNSNGCSTKSTDILDGMEYDGYTDSIHTMDMETTISSDVQKKSTTKEDDQLLVRILQFGRELHALKQQLTIEHGDNQQNDKLLQDAFSLLAYSDPKSSPLAHLLEPSQRETVSSAVNSAILEAHDMPRHPALEVLVGYLHECDKLMHKNNIPDCAFIDLNKYLR</sequence>
<feature type="region of interest" description="Disordered" evidence="2">
    <location>
        <begin position="346"/>
        <end position="493"/>
    </location>
</feature>
<dbReference type="InterPro" id="IPR013144">
    <property type="entry name" value="CRA_dom"/>
</dbReference>
<feature type="compositionally biased region" description="Low complexity" evidence="2">
    <location>
        <begin position="16"/>
        <end position="32"/>
    </location>
</feature>
<feature type="region of interest" description="Disordered" evidence="2">
    <location>
        <begin position="506"/>
        <end position="564"/>
    </location>
</feature>
<feature type="compositionally biased region" description="Low complexity" evidence="2">
    <location>
        <begin position="476"/>
        <end position="493"/>
    </location>
</feature>
<dbReference type="AlphaFoldDB" id="A0A813SZ08"/>
<dbReference type="InterPro" id="IPR035782">
    <property type="entry name" value="SPRY_RanBP9/10"/>
</dbReference>
<feature type="compositionally biased region" description="Low complexity" evidence="2">
    <location>
        <begin position="524"/>
        <end position="536"/>
    </location>
</feature>
<dbReference type="Pfam" id="PF10607">
    <property type="entry name" value="CTLH"/>
    <property type="match status" value="2"/>
</dbReference>
<dbReference type="SMART" id="SM00757">
    <property type="entry name" value="CRA"/>
    <property type="match status" value="1"/>
</dbReference>
<dbReference type="Proteomes" id="UP000663882">
    <property type="component" value="Unassembled WGS sequence"/>
</dbReference>
<feature type="compositionally biased region" description="Low complexity" evidence="2">
    <location>
        <begin position="352"/>
        <end position="411"/>
    </location>
</feature>
<evidence type="ECO:0000256" key="2">
    <source>
        <dbReference type="SAM" id="MobiDB-lite"/>
    </source>
</evidence>
<dbReference type="InterPro" id="IPR050618">
    <property type="entry name" value="Ubq-SigPath_Reg"/>
</dbReference>
<dbReference type="InterPro" id="IPR043136">
    <property type="entry name" value="B30.2/SPRY_sf"/>
</dbReference>